<dbReference type="OrthoDB" id="9757728at2"/>
<evidence type="ECO:0000313" key="1">
    <source>
        <dbReference type="EMBL" id="TDW97487.1"/>
    </source>
</evidence>
<name>A0A4R8DIU6_9BACT</name>
<comment type="caution">
    <text evidence="1">The sequence shown here is derived from an EMBL/GenBank/DDBJ whole genome shotgun (WGS) entry which is preliminary data.</text>
</comment>
<organism evidence="1 2">
    <name type="scientific">Dinghuibacter silviterrae</name>
    <dbReference type="NCBI Taxonomy" id="1539049"/>
    <lineage>
        <taxon>Bacteria</taxon>
        <taxon>Pseudomonadati</taxon>
        <taxon>Bacteroidota</taxon>
        <taxon>Chitinophagia</taxon>
        <taxon>Chitinophagales</taxon>
        <taxon>Chitinophagaceae</taxon>
        <taxon>Dinghuibacter</taxon>
    </lineage>
</organism>
<keyword evidence="2" id="KW-1185">Reference proteome</keyword>
<dbReference type="RefSeq" id="WP_133999812.1">
    <property type="nucleotide sequence ID" value="NZ_SODV01000002.1"/>
</dbReference>
<gene>
    <name evidence="1" type="ORF">EDB95_5337</name>
</gene>
<accession>A0A4R8DIU6</accession>
<dbReference type="EMBL" id="SODV01000002">
    <property type="protein sequence ID" value="TDW97487.1"/>
    <property type="molecule type" value="Genomic_DNA"/>
</dbReference>
<protein>
    <submittedName>
        <fullName evidence="1">Uncharacterized protein</fullName>
    </submittedName>
</protein>
<evidence type="ECO:0000313" key="2">
    <source>
        <dbReference type="Proteomes" id="UP000294498"/>
    </source>
</evidence>
<proteinExistence type="predicted"/>
<sequence>MATGIPQINNLRNQRDTADTQVYQNNLQLQQVQAQLQKAIQQQAPNVPQLQAQLAVLQASQVTAKQNLAGALGALNQAIVGLYAAEGPQQLIGSWSDQVPIALLPVRVETRFGAGNPSVVPPVGTVPPVTTAPVRANAVVNPAVPELWVRVYPDDVAVITDEKTLTAGEVTAGETYWQALYTAITTGAGDDPKKAAWSTLVTSFGSGRAAWVALQTQPTNWSSDLTGISQLIFPTFNLTKTQAWSRAPRTKVMPDKFVLMLYNGNTVVAEQTGNVIPDDLIVGPDPADQGSFVTSGNQLNFGPDFDWSSDFDKAVSLGMGFRVPITTIQAQEGFDKLLVLGLYLSNDAPGTQQVVEDLIDSHHYSSQGFSLVPQGMSTSNTANASSGFTKTDPFDNLSYLVEAGAPLFTAGDDCDGKNMADALGLDYSVLQHVAYSDGTDNRDAVLMNTCLYPGTLGYYVDSLLNPVLNLTAQASLQDFFTRFVTGRGPLPAFRVGNQPYGLLLTSDFSAWQADKTPFQTTLYKVLSDYQAIWNSLLGQLMYAGKPGTDPTAVLTNVLGLQPASATFFQRNAYSSDNLWNLDDFEYGGKYFSEAQKNFISKEDGMFWLQSFGYTGGAIPQILRLIYQHYTTTLDPANLVDKVPITETNPLSLNYLTWLAGVTGIDQLNQQNFGTGVTPPNTLLYLMLRKALLQALHTASVNWFLGNGADFSATLGAINFHNIRPGGTLTKWEVMKAPLSTVAPANPLAKLAVADYLLGPGKTEVAAQVPQAIVSALTELSTRSTASLERTFIEHIDALTYRLDAWQTGMFDVRLRNMRQSANSDRGRAQGIYLGAYGWLENIRPSGIQKVPAASLPPQLQPADNSPVYQYAGNGGLVHAPSINHASTAAVLRSGYLTHADAGAPGTLSVNLSSERVRRGLTVMEGIRNGQTLNALLGYQFERGLHDRASADISLLLLNDYIYDFRAAFPLQQTIVQQQGGGAQETLPATDVVDGLALAGVTAAFPYGATGDVTTATPAQIAAIQAEKDNLADTLDAVKDMLTVESVYQLVQGNYDRASATLGALQNSDLPPVLDSIDTPRGNQFSFTNRVTVQFANAATANPWPSIPLTARATTETGINLWLGSLLGAPTGIAVQVAQLDTGGNPVSPQNIGLDQLGIQPIDLVYLIEANPSTGAPRPGQEARTGASELERRFAYAYRKANNLADSVAVNISFLQPQPGKKALGQLLPLLRSLRTLITGSRYLNAQDFDPPAQTGLADPNNPSGYDATELLTRIQAAKTAYEQQLQNLKAIPIQAGAYNNLGAVFTALDNAQQTFADITFTLQNADALTLRDQMIALANLGYGEAFPTVTAPSTALLQTTLLEQARSVSGQMTAADQSAATQLTQAQALTDISAQTAALIDAAKTLLGSDFNMLPLFRYNNESDILKSDADRAQLLSYAAGDFPADEWMQSAAMARPALASWDMIRLLCETGGTPLPLKPVQVPYVAQDNWLAVEFPAGFTITQDTLSIVIHGDQAFTPGAPHCGLMIDAWTESIPSADQVTGITFNYNQPNAFPPQAVLLAVPPVLKGAWDWNELVGILNDTLLRAKLRAVEPQLLATTDKIETSVLLPAVLSNFTQYDLDISLDYRLNLASVFADYPVKAILNN</sequence>
<dbReference type="Proteomes" id="UP000294498">
    <property type="component" value="Unassembled WGS sequence"/>
</dbReference>
<reference evidence="1 2" key="1">
    <citation type="submission" date="2019-03" db="EMBL/GenBank/DDBJ databases">
        <title>Genomic Encyclopedia of Type Strains, Phase IV (KMG-IV): sequencing the most valuable type-strain genomes for metagenomic binning, comparative biology and taxonomic classification.</title>
        <authorList>
            <person name="Goeker M."/>
        </authorList>
    </citation>
    <scope>NUCLEOTIDE SEQUENCE [LARGE SCALE GENOMIC DNA]</scope>
    <source>
        <strain evidence="1 2">DSM 100059</strain>
    </source>
</reference>